<evidence type="ECO:0000313" key="2">
    <source>
        <dbReference type="EMBL" id="ORX18540.1"/>
    </source>
</evidence>
<evidence type="ECO:0008006" key="4">
    <source>
        <dbReference type="Google" id="ProtNLM"/>
    </source>
</evidence>
<feature type="compositionally biased region" description="Pro residues" evidence="1">
    <location>
        <begin position="69"/>
        <end position="80"/>
    </location>
</feature>
<dbReference type="InterPro" id="IPR019648">
    <property type="entry name" value="YebY"/>
</dbReference>
<evidence type="ECO:0000256" key="1">
    <source>
        <dbReference type="SAM" id="MobiDB-lite"/>
    </source>
</evidence>
<comment type="caution">
    <text evidence="2">The sequence shown here is derived from an EMBL/GenBank/DDBJ whole genome shotgun (WGS) entry which is preliminary data.</text>
</comment>
<dbReference type="RefSeq" id="WP_085142751.1">
    <property type="nucleotide sequence ID" value="NZ_JACKUA010000023.1"/>
</dbReference>
<organism evidence="2 3">
    <name type="scientific">Mycolicibacterium wolinskyi</name>
    <dbReference type="NCBI Taxonomy" id="59750"/>
    <lineage>
        <taxon>Bacteria</taxon>
        <taxon>Bacillati</taxon>
        <taxon>Actinomycetota</taxon>
        <taxon>Actinomycetes</taxon>
        <taxon>Mycobacteriales</taxon>
        <taxon>Mycobacteriaceae</taxon>
        <taxon>Mycolicibacterium</taxon>
    </lineage>
</organism>
<dbReference type="EMBL" id="LQQA01000005">
    <property type="protein sequence ID" value="ORX18540.1"/>
    <property type="molecule type" value="Genomic_DNA"/>
</dbReference>
<accession>A0A1X2FJA1</accession>
<sequence>MANATPRRNYKKWILIAVAAFAAFLIIGNIANAVLSTDEEPHQTASPDPTTTSVPTTTAPAPATTAPQPAAPPAEAPGPNRPAGYISEDTWTDGPWPFTVSDGTLMCAPYGVGGNQQSVTFVTNRTMYAINGTAKSTRQFEAIEAIWKDNPEIPGTKLDIGPVLEMGLSLCN</sequence>
<gene>
    <name evidence="2" type="ORF">AWC31_14685</name>
</gene>
<feature type="compositionally biased region" description="Low complexity" evidence="1">
    <location>
        <begin position="44"/>
        <end position="68"/>
    </location>
</feature>
<protein>
    <recommendedName>
        <fullName evidence="4">DUF2511 domain-containing protein</fullName>
    </recommendedName>
</protein>
<dbReference type="Pfam" id="PF10709">
    <property type="entry name" value="DUF2511"/>
    <property type="match status" value="1"/>
</dbReference>
<dbReference type="Proteomes" id="UP000193964">
    <property type="component" value="Unassembled WGS sequence"/>
</dbReference>
<name>A0A1X2FJA1_9MYCO</name>
<dbReference type="AlphaFoldDB" id="A0A1X2FJA1"/>
<feature type="region of interest" description="Disordered" evidence="1">
    <location>
        <begin position="38"/>
        <end position="85"/>
    </location>
</feature>
<evidence type="ECO:0000313" key="3">
    <source>
        <dbReference type="Proteomes" id="UP000193964"/>
    </source>
</evidence>
<proteinExistence type="predicted"/>
<reference evidence="2 3" key="1">
    <citation type="submission" date="2016-01" db="EMBL/GenBank/DDBJ databases">
        <title>The new phylogeny of the genus Mycobacterium.</title>
        <authorList>
            <person name="Tarcisio F."/>
            <person name="Conor M."/>
            <person name="Antonella G."/>
            <person name="Elisabetta G."/>
            <person name="Giulia F.S."/>
            <person name="Sara T."/>
            <person name="Anna F."/>
            <person name="Clotilde B."/>
            <person name="Roberto B."/>
            <person name="Veronica D.S."/>
            <person name="Fabio R."/>
            <person name="Monica P."/>
            <person name="Olivier J."/>
            <person name="Enrico T."/>
            <person name="Nicola S."/>
        </authorList>
    </citation>
    <scope>NUCLEOTIDE SEQUENCE [LARGE SCALE GENOMIC DNA]</scope>
    <source>
        <strain evidence="2 3">ATCC 700010</strain>
    </source>
</reference>
<dbReference type="OrthoDB" id="5119497at2"/>